<dbReference type="AlphaFoldDB" id="A0A8E2ATA6"/>
<reference evidence="2 3" key="1">
    <citation type="submission" date="2016-07" db="EMBL/GenBank/DDBJ databases">
        <title>Draft genome of the white-rot fungus Obba rivulosa 3A-2.</title>
        <authorList>
            <consortium name="DOE Joint Genome Institute"/>
            <person name="Miettinen O."/>
            <person name="Riley R."/>
            <person name="Acob R."/>
            <person name="Barry K."/>
            <person name="Cullen D."/>
            <person name="De Vries R."/>
            <person name="Hainaut M."/>
            <person name="Hatakka A."/>
            <person name="Henrissat B."/>
            <person name="Hilden K."/>
            <person name="Kuo R."/>
            <person name="Labutti K."/>
            <person name="Lipzen A."/>
            <person name="Makela M.R."/>
            <person name="Sandor L."/>
            <person name="Spatafora J.W."/>
            <person name="Grigoriev I.V."/>
            <person name="Hibbett D.S."/>
        </authorList>
    </citation>
    <scope>NUCLEOTIDE SEQUENCE [LARGE SCALE GENOMIC DNA]</scope>
    <source>
        <strain evidence="2 3">3A-2</strain>
    </source>
</reference>
<gene>
    <name evidence="2" type="ORF">OBBRIDRAFT_795899</name>
</gene>
<sequence>MNDPEICIPSLHNHSKTSGSKDPVHFNADVSDKSENLSEEDSSEEGSSEEGRDTAWVAPRISAGDLEYTIWNLMSVDNHRRNDKVIFDIITIMRGSCPSPEEILNDVDLATCILLLVMRTVARDIPLKQQWRNWDHLHAAAEQEILRKSLAEGIRFKTFMRMRSLGLWYEGY</sequence>
<feature type="region of interest" description="Disordered" evidence="1">
    <location>
        <begin position="1"/>
        <end position="54"/>
    </location>
</feature>
<accession>A0A8E2ATA6</accession>
<evidence type="ECO:0000313" key="3">
    <source>
        <dbReference type="Proteomes" id="UP000250043"/>
    </source>
</evidence>
<dbReference type="EMBL" id="KV722474">
    <property type="protein sequence ID" value="OCH87737.1"/>
    <property type="molecule type" value="Genomic_DNA"/>
</dbReference>
<organism evidence="2 3">
    <name type="scientific">Obba rivulosa</name>
    <dbReference type="NCBI Taxonomy" id="1052685"/>
    <lineage>
        <taxon>Eukaryota</taxon>
        <taxon>Fungi</taxon>
        <taxon>Dikarya</taxon>
        <taxon>Basidiomycota</taxon>
        <taxon>Agaricomycotina</taxon>
        <taxon>Agaricomycetes</taxon>
        <taxon>Polyporales</taxon>
        <taxon>Gelatoporiaceae</taxon>
        <taxon>Obba</taxon>
    </lineage>
</organism>
<proteinExistence type="predicted"/>
<dbReference type="Proteomes" id="UP000250043">
    <property type="component" value="Unassembled WGS sequence"/>
</dbReference>
<protein>
    <submittedName>
        <fullName evidence="2">Uncharacterized protein</fullName>
    </submittedName>
</protein>
<feature type="compositionally biased region" description="Acidic residues" evidence="1">
    <location>
        <begin position="37"/>
        <end position="48"/>
    </location>
</feature>
<name>A0A8E2ATA6_9APHY</name>
<evidence type="ECO:0000256" key="1">
    <source>
        <dbReference type="SAM" id="MobiDB-lite"/>
    </source>
</evidence>
<keyword evidence="3" id="KW-1185">Reference proteome</keyword>
<evidence type="ECO:0000313" key="2">
    <source>
        <dbReference type="EMBL" id="OCH87737.1"/>
    </source>
</evidence>